<organism evidence="1 2">
    <name type="scientific">Steroidobacter agaridevorans</name>
    <dbReference type="NCBI Taxonomy" id="2695856"/>
    <lineage>
        <taxon>Bacteria</taxon>
        <taxon>Pseudomonadati</taxon>
        <taxon>Pseudomonadota</taxon>
        <taxon>Gammaproteobacteria</taxon>
        <taxon>Steroidobacterales</taxon>
        <taxon>Steroidobacteraceae</taxon>
        <taxon>Steroidobacter</taxon>
    </lineage>
</organism>
<name>A0A829YN49_9GAMM</name>
<reference evidence="2" key="1">
    <citation type="submission" date="2020-01" db="EMBL/GenBank/DDBJ databases">
        <title>'Steroidobacter agaridevorans' sp. nov., agar-degrading bacteria isolated from rhizosphere soils.</title>
        <authorList>
            <person name="Ikenaga M."/>
            <person name="Kataoka M."/>
            <person name="Murouchi A."/>
            <person name="Katsuragi S."/>
            <person name="Sakai M."/>
        </authorList>
    </citation>
    <scope>NUCLEOTIDE SEQUENCE [LARGE SCALE GENOMIC DNA]</scope>
    <source>
        <strain evidence="2">YU21-B</strain>
    </source>
</reference>
<protein>
    <submittedName>
        <fullName evidence="1">Uncharacterized protein</fullName>
    </submittedName>
</protein>
<dbReference type="EMBL" id="BLJN01000010">
    <property type="protein sequence ID" value="GFE84767.1"/>
    <property type="molecule type" value="Genomic_DNA"/>
</dbReference>
<sequence length="63" mass="7184">MLDIEDDNVVHMPTNVQTTSPEAAKTLEQAWQRRRAELAGWTPSAGWLTDRRDVRHLTRAGAR</sequence>
<comment type="caution">
    <text evidence="1">The sequence shown here is derived from an EMBL/GenBank/DDBJ whole genome shotgun (WGS) entry which is preliminary data.</text>
</comment>
<accession>A0A829YN49</accession>
<evidence type="ECO:0000313" key="1">
    <source>
        <dbReference type="EMBL" id="GFE84767.1"/>
    </source>
</evidence>
<dbReference type="Proteomes" id="UP000445000">
    <property type="component" value="Unassembled WGS sequence"/>
</dbReference>
<dbReference type="RefSeq" id="WP_161816350.1">
    <property type="nucleotide sequence ID" value="NZ_BLJN01000010.1"/>
</dbReference>
<keyword evidence="2" id="KW-1185">Reference proteome</keyword>
<evidence type="ECO:0000313" key="2">
    <source>
        <dbReference type="Proteomes" id="UP000445000"/>
    </source>
</evidence>
<proteinExistence type="predicted"/>
<dbReference type="AlphaFoldDB" id="A0A829YN49"/>
<gene>
    <name evidence="1" type="ORF">GCM10011487_67670</name>
</gene>